<evidence type="ECO:0000313" key="11">
    <source>
        <dbReference type="EMBL" id="CBS89388.1"/>
    </source>
</evidence>
<reference evidence="12" key="1">
    <citation type="journal article" date="2011" name="PLoS Genet.">
        <title>Azospirillum genomes reveal transition of bacteria from aquatic to terrestrial environments.</title>
        <authorList>
            <person name="Wisniewski-Dye F."/>
            <person name="Borziak K."/>
            <person name="Khalsa-Moyers G."/>
            <person name="Alexandre G."/>
            <person name="Sukharnikov L.O."/>
            <person name="Wuichet K."/>
            <person name="Hurst G.B."/>
            <person name="McDonald W.H."/>
            <person name="Robertson J.S."/>
            <person name="Barbe V."/>
            <person name="Calteau A."/>
            <person name="Rouy Z."/>
            <person name="Mangenot S."/>
            <person name="Prigent-Combaret C."/>
            <person name="Normand P."/>
            <person name="Boyer M."/>
            <person name="Siguier P."/>
            <person name="Dessaux Y."/>
            <person name="Elmerich C."/>
            <person name="Condemine G."/>
            <person name="Krishnen G."/>
            <person name="Kennedy I."/>
            <person name="Paterson A.H."/>
            <person name="Gonzalez V."/>
            <person name="Mavingui P."/>
            <person name="Zhulin I.B."/>
        </authorList>
    </citation>
    <scope>NUCLEOTIDE SEQUENCE [LARGE SCALE GENOMIC DNA]</scope>
    <source>
        <strain evidence="12">4B</strain>
    </source>
</reference>
<feature type="binding site" evidence="10">
    <location>
        <position position="48"/>
    </location>
    <ligand>
        <name>Mg(2+)</name>
        <dbReference type="ChEBI" id="CHEBI:18420"/>
    </ligand>
</feature>
<dbReference type="Gene3D" id="1.10.150.240">
    <property type="entry name" value="Putative phosphatase, domain 2"/>
    <property type="match status" value="1"/>
</dbReference>
<evidence type="ECO:0000256" key="2">
    <source>
        <dbReference type="ARBA" id="ARBA00001946"/>
    </source>
</evidence>
<dbReference type="PANTHER" id="PTHR43434">
    <property type="entry name" value="PHOSPHOGLYCOLATE PHOSPHATASE"/>
    <property type="match status" value="1"/>
</dbReference>
<comment type="cofactor">
    <cofactor evidence="2 10">
        <name>Mg(2+)</name>
        <dbReference type="ChEBI" id="CHEBI:18420"/>
    </cofactor>
</comment>
<dbReference type="GO" id="GO:0046872">
    <property type="term" value="F:metal ion binding"/>
    <property type="evidence" value="ECO:0007669"/>
    <property type="project" value="UniProtKB-KW"/>
</dbReference>
<comment type="catalytic activity">
    <reaction evidence="1 10">
        <text>2-phosphoglycolate + H2O = glycolate + phosphate</text>
        <dbReference type="Rhea" id="RHEA:14369"/>
        <dbReference type="ChEBI" id="CHEBI:15377"/>
        <dbReference type="ChEBI" id="CHEBI:29805"/>
        <dbReference type="ChEBI" id="CHEBI:43474"/>
        <dbReference type="ChEBI" id="CHEBI:58033"/>
        <dbReference type="EC" id="3.1.3.18"/>
    </reaction>
</comment>
<dbReference type="SFLD" id="SFLDS00003">
    <property type="entry name" value="Haloacid_Dehalogenase"/>
    <property type="match status" value="1"/>
</dbReference>
<evidence type="ECO:0000313" key="12">
    <source>
        <dbReference type="Proteomes" id="UP000005667"/>
    </source>
</evidence>
<evidence type="ECO:0000256" key="7">
    <source>
        <dbReference type="ARBA" id="ARBA00022801"/>
    </source>
</evidence>
<dbReference type="HOGENOM" id="CLU_045011_19_1_5"/>
<proteinExistence type="inferred from homology"/>
<organism evidence="11 12">
    <name type="scientific">Azospirillum lipoferum (strain 4B)</name>
    <dbReference type="NCBI Taxonomy" id="862719"/>
    <lineage>
        <taxon>Bacteria</taxon>
        <taxon>Pseudomonadati</taxon>
        <taxon>Pseudomonadota</taxon>
        <taxon>Alphaproteobacteria</taxon>
        <taxon>Rhodospirillales</taxon>
        <taxon>Azospirillaceae</taxon>
        <taxon>Azospirillum</taxon>
    </lineage>
</organism>
<dbReference type="NCBIfam" id="TIGR01549">
    <property type="entry name" value="HAD-SF-IA-v1"/>
    <property type="match status" value="1"/>
</dbReference>
<dbReference type="Pfam" id="PF13419">
    <property type="entry name" value="HAD_2"/>
    <property type="match status" value="1"/>
</dbReference>
<dbReference type="InterPro" id="IPR050155">
    <property type="entry name" value="HAD-like_hydrolase_sf"/>
</dbReference>
<dbReference type="SUPFAM" id="SSF56784">
    <property type="entry name" value="HAD-like"/>
    <property type="match status" value="1"/>
</dbReference>
<dbReference type="EC" id="3.1.3.18" evidence="5 10"/>
<dbReference type="Gene3D" id="3.40.50.1000">
    <property type="entry name" value="HAD superfamily/HAD-like"/>
    <property type="match status" value="1"/>
</dbReference>
<dbReference type="EMBL" id="FQ311870">
    <property type="protein sequence ID" value="CBS89388.1"/>
    <property type="molecule type" value="Genomic_DNA"/>
</dbReference>
<keyword evidence="11" id="KW-0614">Plasmid</keyword>
<dbReference type="NCBIfam" id="TIGR01449">
    <property type="entry name" value="PGP_bact"/>
    <property type="match status" value="1"/>
</dbReference>
<dbReference type="PANTHER" id="PTHR43434:SF1">
    <property type="entry name" value="PHOSPHOGLYCOLATE PHOSPHATASE"/>
    <property type="match status" value="1"/>
</dbReference>
<dbReference type="GO" id="GO:0005829">
    <property type="term" value="C:cytosol"/>
    <property type="evidence" value="ECO:0007669"/>
    <property type="project" value="TreeGrafter"/>
</dbReference>
<dbReference type="InterPro" id="IPR041492">
    <property type="entry name" value="HAD_2"/>
</dbReference>
<feature type="active site" description="Nucleophile" evidence="10">
    <location>
        <position position="46"/>
    </location>
</feature>
<evidence type="ECO:0000256" key="4">
    <source>
        <dbReference type="ARBA" id="ARBA00006171"/>
    </source>
</evidence>
<dbReference type="InterPro" id="IPR023214">
    <property type="entry name" value="HAD_sf"/>
</dbReference>
<dbReference type="InterPro" id="IPR006439">
    <property type="entry name" value="HAD-SF_hydro_IA"/>
</dbReference>
<evidence type="ECO:0000256" key="1">
    <source>
        <dbReference type="ARBA" id="ARBA00000830"/>
    </source>
</evidence>
<keyword evidence="7 10" id="KW-0378">Hydrolase</keyword>
<evidence type="ECO:0000256" key="9">
    <source>
        <dbReference type="ARBA" id="ARBA00023277"/>
    </source>
</evidence>
<comment type="function">
    <text evidence="10">Specifically catalyzes the dephosphorylation of 2-phosphoglycolate. Is involved in the dissimilation of the intracellular 2-phosphoglycolate formed during the DNA repair of 3'-phosphoglycolate ends, a major class of DNA lesions induced by oxidative stress.</text>
</comment>
<name>G7ZCI2_AZOL4</name>
<feature type="binding site" evidence="10">
    <location>
        <position position="46"/>
    </location>
    <ligand>
        <name>Mg(2+)</name>
        <dbReference type="ChEBI" id="CHEBI:18420"/>
    </ligand>
</feature>
<dbReference type="UniPathway" id="UPA00865">
    <property type="reaction ID" value="UER00834"/>
</dbReference>
<dbReference type="KEGG" id="ali:AZOLI_p20224"/>
<sequence>MLRPRPRRSTPTGSRQVRFLSHQGAVTVTDPTDSLESRPIRAVAFDLDGTLVDSVADLMHAANLLLAELGRPPVDLPSVRSFVGDGAPKLVERVLAATGGVPAAEETARCLARFLSIYEADPSAHSQLYPGVADTLDALAAAGLRLGVCTNKPMAATLRLLDDLGIAGRFAAVVGGDSYPTRKPSPEPVLGLLDRLGVQPNEAVFVGDNEHDVAAARAAGVARVLVVPYGYARVPLDTLPHDGILDGFADLAKRLSR</sequence>
<feature type="binding site" evidence="10">
    <location>
        <position position="208"/>
    </location>
    <ligand>
        <name>Mg(2+)</name>
        <dbReference type="ChEBI" id="CHEBI:18420"/>
    </ligand>
</feature>
<keyword evidence="9 10" id="KW-0119">Carbohydrate metabolism</keyword>
<evidence type="ECO:0000256" key="3">
    <source>
        <dbReference type="ARBA" id="ARBA00004818"/>
    </source>
</evidence>
<dbReference type="SFLD" id="SFLDG01135">
    <property type="entry name" value="C1.5.6:_HAD__Beta-PGM__Phospha"/>
    <property type="match status" value="1"/>
</dbReference>
<evidence type="ECO:0000256" key="10">
    <source>
        <dbReference type="HAMAP-Rule" id="MF_00495"/>
    </source>
</evidence>
<dbReference type="FunFam" id="3.40.50.1000:FF:000022">
    <property type="entry name" value="Phosphoglycolate phosphatase"/>
    <property type="match status" value="1"/>
</dbReference>
<accession>G7ZCI2</accession>
<evidence type="ECO:0000256" key="8">
    <source>
        <dbReference type="ARBA" id="ARBA00022842"/>
    </source>
</evidence>
<keyword evidence="6 10" id="KW-0479">Metal-binding</keyword>
<dbReference type="GO" id="GO:0006281">
    <property type="term" value="P:DNA repair"/>
    <property type="evidence" value="ECO:0007669"/>
    <property type="project" value="TreeGrafter"/>
</dbReference>
<evidence type="ECO:0000256" key="5">
    <source>
        <dbReference type="ARBA" id="ARBA00013078"/>
    </source>
</evidence>
<dbReference type="AlphaFoldDB" id="G7ZCI2"/>
<gene>
    <name evidence="11" type="primary">cbbZ1</name>
    <name evidence="10" type="synonym">gph</name>
    <name evidence="11" type="ordered locus">AZOLI_p20224</name>
</gene>
<geneLocation type="plasmid" evidence="11 12">
    <name>AZO_p2</name>
</geneLocation>
<dbReference type="Proteomes" id="UP000005667">
    <property type="component" value="Plasmid AZO_p2"/>
</dbReference>
<dbReference type="InterPro" id="IPR036412">
    <property type="entry name" value="HAD-like_sf"/>
</dbReference>
<dbReference type="PRINTS" id="PR00413">
    <property type="entry name" value="HADHALOGNASE"/>
</dbReference>
<dbReference type="HAMAP" id="MF_00495">
    <property type="entry name" value="GPH_hydrolase_bact"/>
    <property type="match status" value="1"/>
</dbReference>
<dbReference type="InterPro" id="IPR023198">
    <property type="entry name" value="PGP-like_dom2"/>
</dbReference>
<evidence type="ECO:0000256" key="6">
    <source>
        <dbReference type="ARBA" id="ARBA00022723"/>
    </source>
</evidence>
<comment type="similarity">
    <text evidence="4 10">Belongs to the HAD-like hydrolase superfamily. CbbY/CbbZ/Gph/YieH family.</text>
</comment>
<dbReference type="GO" id="GO:0046295">
    <property type="term" value="P:glycolate biosynthetic process"/>
    <property type="evidence" value="ECO:0007669"/>
    <property type="project" value="UniProtKB-UniRule"/>
</dbReference>
<protein>
    <recommendedName>
        <fullName evidence="5 10">Phosphoglycolate phosphatase</fullName>
        <shortName evidence="10">PGP</shortName>
        <shortName evidence="10">PGPase</shortName>
        <ecNumber evidence="5 10">3.1.3.18</ecNumber>
    </recommendedName>
</protein>
<dbReference type="InterPro" id="IPR037512">
    <property type="entry name" value="PGPase_prok"/>
</dbReference>
<dbReference type="GO" id="GO:0005975">
    <property type="term" value="P:carbohydrate metabolic process"/>
    <property type="evidence" value="ECO:0007669"/>
    <property type="project" value="InterPro"/>
</dbReference>
<keyword evidence="8 10" id="KW-0460">Magnesium</keyword>
<keyword evidence="12" id="KW-1185">Reference proteome</keyword>
<dbReference type="SFLD" id="SFLDG01129">
    <property type="entry name" value="C1.5:_HAD__Beta-PGM__Phosphata"/>
    <property type="match status" value="1"/>
</dbReference>
<comment type="pathway">
    <text evidence="3 10">Organic acid metabolism; glycolate biosynthesis; glycolate from 2-phosphoglycolate: step 1/1.</text>
</comment>
<dbReference type="OrthoDB" id="9793014at2"/>
<dbReference type="GO" id="GO:0008967">
    <property type="term" value="F:phosphoglycolate phosphatase activity"/>
    <property type="evidence" value="ECO:0007669"/>
    <property type="project" value="UniProtKB-UniRule"/>
</dbReference>
<dbReference type="NCBIfam" id="TIGR01509">
    <property type="entry name" value="HAD-SF-IA-v3"/>
    <property type="match status" value="1"/>
</dbReference>